<accession>A0A1M5NDG3</accession>
<evidence type="ECO:0000256" key="12">
    <source>
        <dbReference type="ARBA" id="ARBA00023012"/>
    </source>
</evidence>
<dbReference type="InterPro" id="IPR003594">
    <property type="entry name" value="HATPase_dom"/>
</dbReference>
<dbReference type="EMBL" id="FQVX01000003">
    <property type="protein sequence ID" value="SHG87541.1"/>
    <property type="molecule type" value="Genomic_DNA"/>
</dbReference>
<dbReference type="SMART" id="SM00304">
    <property type="entry name" value="HAMP"/>
    <property type="match status" value="1"/>
</dbReference>
<evidence type="ECO:0000256" key="3">
    <source>
        <dbReference type="ARBA" id="ARBA00012438"/>
    </source>
</evidence>
<evidence type="ECO:0000256" key="13">
    <source>
        <dbReference type="ARBA" id="ARBA00023136"/>
    </source>
</evidence>
<protein>
    <recommendedName>
        <fullName evidence="14">Sensor histidine kinase MtrB</fullName>
        <ecNumber evidence="3">2.7.13.3</ecNumber>
    </recommendedName>
</protein>
<comment type="catalytic activity">
    <reaction evidence="1">
        <text>ATP + protein L-histidine = ADP + protein N-phospho-L-histidine.</text>
        <dbReference type="EC" id="2.7.13.3"/>
    </reaction>
</comment>
<keyword evidence="7 16" id="KW-0812">Transmembrane</keyword>
<keyword evidence="10" id="KW-0067">ATP-binding</keyword>
<evidence type="ECO:0000256" key="10">
    <source>
        <dbReference type="ARBA" id="ARBA00022840"/>
    </source>
</evidence>
<dbReference type="STRING" id="1070870.SAMN05444351_3518"/>
<evidence type="ECO:0000256" key="1">
    <source>
        <dbReference type="ARBA" id="ARBA00000085"/>
    </source>
</evidence>
<feature type="region of interest" description="Disordered" evidence="15">
    <location>
        <begin position="1"/>
        <end position="29"/>
    </location>
</feature>
<evidence type="ECO:0000259" key="18">
    <source>
        <dbReference type="PROSITE" id="PS50885"/>
    </source>
</evidence>
<dbReference type="SUPFAM" id="SSF158472">
    <property type="entry name" value="HAMP domain-like"/>
    <property type="match status" value="1"/>
</dbReference>
<dbReference type="InterPro" id="IPR047669">
    <property type="entry name" value="MtrAB_MtrB"/>
</dbReference>
<dbReference type="InterPro" id="IPR005467">
    <property type="entry name" value="His_kinase_dom"/>
</dbReference>
<keyword evidence="9 19" id="KW-0418">Kinase</keyword>
<keyword evidence="8" id="KW-0547">Nucleotide-binding</keyword>
<dbReference type="Proteomes" id="UP000184471">
    <property type="component" value="Unassembled WGS sequence"/>
</dbReference>
<keyword evidence="20" id="KW-1185">Reference proteome</keyword>
<dbReference type="Pfam" id="PF00512">
    <property type="entry name" value="HisKA"/>
    <property type="match status" value="1"/>
</dbReference>
<dbReference type="InterPro" id="IPR036890">
    <property type="entry name" value="HATPase_C_sf"/>
</dbReference>
<dbReference type="EC" id="2.7.13.3" evidence="3"/>
<feature type="domain" description="HAMP" evidence="18">
    <location>
        <begin position="265"/>
        <end position="317"/>
    </location>
</feature>
<dbReference type="Pfam" id="PF02518">
    <property type="entry name" value="HATPase_c"/>
    <property type="match status" value="1"/>
</dbReference>
<gene>
    <name evidence="19" type="ORF">SAMN05444351_3518</name>
</gene>
<dbReference type="SUPFAM" id="SSF55874">
    <property type="entry name" value="ATPase domain of HSP90 chaperone/DNA topoisomerase II/histidine kinase"/>
    <property type="match status" value="1"/>
</dbReference>
<evidence type="ECO:0000256" key="7">
    <source>
        <dbReference type="ARBA" id="ARBA00022692"/>
    </source>
</evidence>
<dbReference type="Gene3D" id="3.30.565.10">
    <property type="entry name" value="Histidine kinase-like ATPase, C-terminal domain"/>
    <property type="match status" value="1"/>
</dbReference>
<evidence type="ECO:0000313" key="20">
    <source>
        <dbReference type="Proteomes" id="UP000184471"/>
    </source>
</evidence>
<dbReference type="Gene3D" id="1.10.287.130">
    <property type="match status" value="1"/>
</dbReference>
<name>A0A1M5NDG3_9ACTN</name>
<evidence type="ECO:0000256" key="8">
    <source>
        <dbReference type="ARBA" id="ARBA00022741"/>
    </source>
</evidence>
<dbReference type="SMART" id="SM00388">
    <property type="entry name" value="HisKA"/>
    <property type="match status" value="1"/>
</dbReference>
<keyword evidence="4" id="KW-1003">Cell membrane</keyword>
<evidence type="ECO:0000256" key="11">
    <source>
        <dbReference type="ARBA" id="ARBA00022989"/>
    </source>
</evidence>
<evidence type="ECO:0000256" key="4">
    <source>
        <dbReference type="ARBA" id="ARBA00022475"/>
    </source>
</evidence>
<dbReference type="PANTHER" id="PTHR43547">
    <property type="entry name" value="TWO-COMPONENT HISTIDINE KINASE"/>
    <property type="match status" value="1"/>
</dbReference>
<dbReference type="InterPro" id="IPR003660">
    <property type="entry name" value="HAMP_dom"/>
</dbReference>
<dbReference type="GO" id="GO:0005886">
    <property type="term" value="C:plasma membrane"/>
    <property type="evidence" value="ECO:0007669"/>
    <property type="project" value="UniProtKB-SubCell"/>
</dbReference>
<organism evidence="19 20">
    <name type="scientific">Geodermatophilus nigrescens</name>
    <dbReference type="NCBI Taxonomy" id="1070870"/>
    <lineage>
        <taxon>Bacteria</taxon>
        <taxon>Bacillati</taxon>
        <taxon>Actinomycetota</taxon>
        <taxon>Actinomycetes</taxon>
        <taxon>Geodermatophilales</taxon>
        <taxon>Geodermatophilaceae</taxon>
        <taxon>Geodermatophilus</taxon>
    </lineage>
</organism>
<dbReference type="InterPro" id="IPR004358">
    <property type="entry name" value="Sig_transdc_His_kin-like_C"/>
</dbReference>
<dbReference type="AlphaFoldDB" id="A0A1M5NDG3"/>
<keyword evidence="13 16" id="KW-0472">Membrane</keyword>
<dbReference type="CDD" id="cd00075">
    <property type="entry name" value="HATPase"/>
    <property type="match status" value="1"/>
</dbReference>
<dbReference type="SMART" id="SM00387">
    <property type="entry name" value="HATPase_c"/>
    <property type="match status" value="1"/>
</dbReference>
<dbReference type="InterPro" id="IPR003661">
    <property type="entry name" value="HisK_dim/P_dom"/>
</dbReference>
<feature type="transmembrane region" description="Helical" evidence="16">
    <location>
        <begin position="68"/>
        <end position="88"/>
    </location>
</feature>
<proteinExistence type="predicted"/>
<dbReference type="CDD" id="cd00082">
    <property type="entry name" value="HisKA"/>
    <property type="match status" value="1"/>
</dbReference>
<evidence type="ECO:0000256" key="6">
    <source>
        <dbReference type="ARBA" id="ARBA00022679"/>
    </source>
</evidence>
<dbReference type="RefSeq" id="WP_073421565.1">
    <property type="nucleotide sequence ID" value="NZ_FQVX01000003.1"/>
</dbReference>
<keyword evidence="12" id="KW-0902">Two-component regulatory system</keyword>
<dbReference type="GO" id="GO:0005524">
    <property type="term" value="F:ATP binding"/>
    <property type="evidence" value="ECO:0007669"/>
    <property type="project" value="UniProtKB-KW"/>
</dbReference>
<evidence type="ECO:0000313" key="19">
    <source>
        <dbReference type="EMBL" id="SHG87541.1"/>
    </source>
</evidence>
<dbReference type="PRINTS" id="PR00344">
    <property type="entry name" value="BCTRLSENSOR"/>
</dbReference>
<dbReference type="SUPFAM" id="SSF47384">
    <property type="entry name" value="Homodimeric domain of signal transducing histidine kinase"/>
    <property type="match status" value="1"/>
</dbReference>
<keyword evidence="11 16" id="KW-1133">Transmembrane helix</keyword>
<dbReference type="OrthoDB" id="9786919at2"/>
<sequence length="591" mass="63434">MSTTERAAAPADAEVLESPRSAARRRLPRDLPTLRRGVRRRAGRARRISRALLAAALSAWRSSLHVRIGAITMVVAGTVVVIVSLVLFSQIRTQLLTVKQQAAIDQVQSGVFYAQTEVVGIAAGDAASVRTTLDRTVQQLLTRGGSAGDFDVVMVYRAGETERPPAVSQRGIYPALPDGLRADVRGGGQSYQYAMVPNAAGQERPTLLVGSPVPGGASSSGQIELYYAFPLDQEEETLSLIRSTVAISGIALTLFVAGIGVLVTRLVVDPVRRAAGTAQRLAEGQLEERMAVRGEDDLARLATSFNAMADSLQRQITQLEGLSQLQQRFTSDVSHELRTPLTTVQMAADVLHESREDFAPHVARSAELLHEELERFERLLSDLLEISRYDAGAAVLDWAPTDLAAIVGRVTDGMSALAERHGCELQVTCPRDPVIAEVDARRVERILRNLVGNAIEHGNGKPVEVTLAANRTAAAVTVRDHGVGLTSADAQHVFDRFWRADPSRVRTVGGSGLGLSISLEDARLHGGWLQVWGQPGLGAQFRLTVPLTAGTDLTSSPLPLRPTIVRRPAGATARSAAQPATRPALPAVYRP</sequence>
<evidence type="ECO:0000256" key="16">
    <source>
        <dbReference type="SAM" id="Phobius"/>
    </source>
</evidence>
<comment type="subcellular location">
    <subcellularLocation>
        <location evidence="2">Cell membrane</location>
        <topology evidence="2">Multi-pass membrane protein</topology>
    </subcellularLocation>
</comment>
<evidence type="ECO:0000256" key="5">
    <source>
        <dbReference type="ARBA" id="ARBA00022553"/>
    </source>
</evidence>
<dbReference type="FunFam" id="3.30.565.10:FF:000013">
    <property type="entry name" value="Two-component sensor histidine kinase"/>
    <property type="match status" value="1"/>
</dbReference>
<feature type="transmembrane region" description="Helical" evidence="16">
    <location>
        <begin position="245"/>
        <end position="268"/>
    </location>
</feature>
<dbReference type="CDD" id="cd06225">
    <property type="entry name" value="HAMP"/>
    <property type="match status" value="1"/>
</dbReference>
<dbReference type="Gene3D" id="6.10.340.10">
    <property type="match status" value="1"/>
</dbReference>
<evidence type="ECO:0000256" key="15">
    <source>
        <dbReference type="SAM" id="MobiDB-lite"/>
    </source>
</evidence>
<dbReference type="PROSITE" id="PS50885">
    <property type="entry name" value="HAMP"/>
    <property type="match status" value="1"/>
</dbReference>
<dbReference type="FunFam" id="1.10.287.130:FF:000010">
    <property type="entry name" value="Two-component sensor histidine kinase"/>
    <property type="match status" value="1"/>
</dbReference>
<dbReference type="NCBIfam" id="NF040691">
    <property type="entry name" value="MtrAB_MtrB"/>
    <property type="match status" value="1"/>
</dbReference>
<dbReference type="PROSITE" id="PS50109">
    <property type="entry name" value="HIS_KIN"/>
    <property type="match status" value="1"/>
</dbReference>
<keyword evidence="6" id="KW-0808">Transferase</keyword>
<evidence type="ECO:0000256" key="14">
    <source>
        <dbReference type="ARBA" id="ARBA00035305"/>
    </source>
</evidence>
<dbReference type="GO" id="GO:0000155">
    <property type="term" value="F:phosphorelay sensor kinase activity"/>
    <property type="evidence" value="ECO:0007669"/>
    <property type="project" value="InterPro"/>
</dbReference>
<feature type="domain" description="Histidine kinase" evidence="17">
    <location>
        <begin position="332"/>
        <end position="549"/>
    </location>
</feature>
<evidence type="ECO:0000256" key="2">
    <source>
        <dbReference type="ARBA" id="ARBA00004651"/>
    </source>
</evidence>
<keyword evidence="5" id="KW-0597">Phosphoprotein</keyword>
<evidence type="ECO:0000256" key="9">
    <source>
        <dbReference type="ARBA" id="ARBA00022777"/>
    </source>
</evidence>
<feature type="region of interest" description="Disordered" evidence="15">
    <location>
        <begin position="569"/>
        <end position="591"/>
    </location>
</feature>
<dbReference type="Pfam" id="PF00672">
    <property type="entry name" value="HAMP"/>
    <property type="match status" value="1"/>
</dbReference>
<dbReference type="PANTHER" id="PTHR43547:SF2">
    <property type="entry name" value="HYBRID SIGNAL TRANSDUCTION HISTIDINE KINASE C"/>
    <property type="match status" value="1"/>
</dbReference>
<dbReference type="InterPro" id="IPR036097">
    <property type="entry name" value="HisK_dim/P_sf"/>
</dbReference>
<evidence type="ECO:0000259" key="17">
    <source>
        <dbReference type="PROSITE" id="PS50109"/>
    </source>
</evidence>
<reference evidence="19 20" key="1">
    <citation type="submission" date="2016-11" db="EMBL/GenBank/DDBJ databases">
        <authorList>
            <person name="Jaros S."/>
            <person name="Januszkiewicz K."/>
            <person name="Wedrychowicz H."/>
        </authorList>
    </citation>
    <scope>NUCLEOTIDE SEQUENCE [LARGE SCALE GENOMIC DNA]</scope>
    <source>
        <strain evidence="19 20">DSM 45408</strain>
    </source>
</reference>